<dbReference type="InterPro" id="IPR027470">
    <property type="entry name" value="Cation_efflux_CTD"/>
</dbReference>
<dbReference type="GO" id="GO:0016020">
    <property type="term" value="C:membrane"/>
    <property type="evidence" value="ECO:0007669"/>
    <property type="project" value="TreeGrafter"/>
</dbReference>
<accession>A0AAD6SEJ6</accession>
<protein>
    <recommendedName>
        <fullName evidence="4">Cation efflux protein cytoplasmic domain-containing protein</fullName>
    </recommendedName>
</protein>
<feature type="non-terminal residue" evidence="5">
    <location>
        <position position="154"/>
    </location>
</feature>
<sequence length="154" mass="16835">PSTVRSASFVLLHGVPATISLEQVRAAILAVEGVQSLHELHIWQLSESKNIASVPVLAAREHDFMPIAPQIRRALHDQGIHPCTIQPEYYGTRGLLNSCAKALGANGNGTGNRERRRGGRGHLDLVSRFLSFPFPFIFSSLFLPLPPSFLFSLG</sequence>
<proteinExistence type="inferred from homology"/>
<dbReference type="PANTHER" id="PTHR45820:SF4">
    <property type="entry name" value="ZINC TRANSPORTER 63C, ISOFORM F"/>
    <property type="match status" value="1"/>
</dbReference>
<feature type="transmembrane region" description="Helical" evidence="3">
    <location>
        <begin position="125"/>
        <end position="145"/>
    </location>
</feature>
<dbReference type="SUPFAM" id="SSF160240">
    <property type="entry name" value="Cation efflux protein cytoplasmic domain-like"/>
    <property type="match status" value="1"/>
</dbReference>
<evidence type="ECO:0000259" key="4">
    <source>
        <dbReference type="Pfam" id="PF16916"/>
    </source>
</evidence>
<dbReference type="GO" id="GO:0005385">
    <property type="term" value="F:zinc ion transmembrane transporter activity"/>
    <property type="evidence" value="ECO:0007669"/>
    <property type="project" value="TreeGrafter"/>
</dbReference>
<dbReference type="PANTHER" id="PTHR45820">
    <property type="entry name" value="FI23527P1"/>
    <property type="match status" value="1"/>
</dbReference>
<keyword evidence="3" id="KW-1133">Transmembrane helix</keyword>
<keyword evidence="6" id="KW-1185">Reference proteome</keyword>
<dbReference type="GO" id="GO:0006882">
    <property type="term" value="P:intracellular zinc ion homeostasis"/>
    <property type="evidence" value="ECO:0007669"/>
    <property type="project" value="TreeGrafter"/>
</dbReference>
<name>A0AAD6SEJ6_9AGAR</name>
<keyword evidence="2" id="KW-0862">Zinc</keyword>
<keyword evidence="3" id="KW-0812">Transmembrane</keyword>
<keyword evidence="3" id="KW-0472">Membrane</keyword>
<dbReference type="InterPro" id="IPR036837">
    <property type="entry name" value="Cation_efflux_CTD_sf"/>
</dbReference>
<dbReference type="Pfam" id="PF16916">
    <property type="entry name" value="ZT_dimer"/>
    <property type="match status" value="1"/>
</dbReference>
<gene>
    <name evidence="5" type="ORF">C8F04DRAFT_968766</name>
</gene>
<feature type="domain" description="Cation efflux protein cytoplasmic" evidence="4">
    <location>
        <begin position="19"/>
        <end position="88"/>
    </location>
</feature>
<comment type="similarity">
    <text evidence="1">Belongs to the cation diffusion facilitator (CDF) transporter (TC 2.A.4) family. SLC30A subfamily.</text>
</comment>
<evidence type="ECO:0000313" key="6">
    <source>
        <dbReference type="Proteomes" id="UP001218188"/>
    </source>
</evidence>
<dbReference type="EMBL" id="JARJCM010000167">
    <property type="protein sequence ID" value="KAJ7024610.1"/>
    <property type="molecule type" value="Genomic_DNA"/>
</dbReference>
<evidence type="ECO:0000256" key="1">
    <source>
        <dbReference type="ARBA" id="ARBA00008873"/>
    </source>
</evidence>
<dbReference type="AlphaFoldDB" id="A0AAD6SEJ6"/>
<organism evidence="5 6">
    <name type="scientific">Mycena alexandri</name>
    <dbReference type="NCBI Taxonomy" id="1745969"/>
    <lineage>
        <taxon>Eukaryota</taxon>
        <taxon>Fungi</taxon>
        <taxon>Dikarya</taxon>
        <taxon>Basidiomycota</taxon>
        <taxon>Agaricomycotina</taxon>
        <taxon>Agaricomycetes</taxon>
        <taxon>Agaricomycetidae</taxon>
        <taxon>Agaricales</taxon>
        <taxon>Marasmiineae</taxon>
        <taxon>Mycenaceae</taxon>
        <taxon>Mycena</taxon>
    </lineage>
</organism>
<evidence type="ECO:0000313" key="5">
    <source>
        <dbReference type="EMBL" id="KAJ7024610.1"/>
    </source>
</evidence>
<evidence type="ECO:0000256" key="3">
    <source>
        <dbReference type="SAM" id="Phobius"/>
    </source>
</evidence>
<dbReference type="Proteomes" id="UP001218188">
    <property type="component" value="Unassembled WGS sequence"/>
</dbReference>
<reference evidence="5" key="1">
    <citation type="submission" date="2023-03" db="EMBL/GenBank/DDBJ databases">
        <title>Massive genome expansion in bonnet fungi (Mycena s.s.) driven by repeated elements and novel gene families across ecological guilds.</title>
        <authorList>
            <consortium name="Lawrence Berkeley National Laboratory"/>
            <person name="Harder C.B."/>
            <person name="Miyauchi S."/>
            <person name="Viragh M."/>
            <person name="Kuo A."/>
            <person name="Thoen E."/>
            <person name="Andreopoulos B."/>
            <person name="Lu D."/>
            <person name="Skrede I."/>
            <person name="Drula E."/>
            <person name="Henrissat B."/>
            <person name="Morin E."/>
            <person name="Kohler A."/>
            <person name="Barry K."/>
            <person name="LaButti K."/>
            <person name="Morin E."/>
            <person name="Salamov A."/>
            <person name="Lipzen A."/>
            <person name="Mereny Z."/>
            <person name="Hegedus B."/>
            <person name="Baldrian P."/>
            <person name="Stursova M."/>
            <person name="Weitz H."/>
            <person name="Taylor A."/>
            <person name="Grigoriev I.V."/>
            <person name="Nagy L.G."/>
            <person name="Martin F."/>
            <person name="Kauserud H."/>
        </authorList>
    </citation>
    <scope>NUCLEOTIDE SEQUENCE</scope>
    <source>
        <strain evidence="5">CBHHK200</strain>
    </source>
</reference>
<comment type="caution">
    <text evidence="5">The sequence shown here is derived from an EMBL/GenBank/DDBJ whole genome shotgun (WGS) entry which is preliminary data.</text>
</comment>
<evidence type="ECO:0000256" key="2">
    <source>
        <dbReference type="ARBA" id="ARBA00022833"/>
    </source>
</evidence>